<organism evidence="2 3">
    <name type="scientific">Corynebacterium spheniscorum</name>
    <dbReference type="NCBI Taxonomy" id="185761"/>
    <lineage>
        <taxon>Bacteria</taxon>
        <taxon>Bacillati</taxon>
        <taxon>Actinomycetota</taxon>
        <taxon>Actinomycetes</taxon>
        <taxon>Mycobacteriales</taxon>
        <taxon>Corynebacteriaceae</taxon>
        <taxon>Corynebacterium</taxon>
    </lineage>
</organism>
<evidence type="ECO:0000313" key="3">
    <source>
        <dbReference type="Proteomes" id="UP000199065"/>
    </source>
</evidence>
<dbReference type="EMBL" id="FOPJ01000008">
    <property type="protein sequence ID" value="SFG63918.1"/>
    <property type="molecule type" value="Genomic_DNA"/>
</dbReference>
<sequence length="255" mass="28460">MSAFFHTLGSEWSKLRTTRGFWWASFAFVFVSLMGAFLVSRSPAFDAPDAPPPAADTVVAMMWVMGFIAIAVLAIMVVTAEYRHNYQSVTFLMNPHRWMVALAKWLLTVLIVAALTFITVLIALYIVRFVSPSPVAKDFNPFDDEAALRVMWRYPVATALTATFAQGLAWILRQTAGAVGIFILFFAILEIALSFIPKWGDKISEWVPFGILNRFVGESFPPDFALNTWTALGYFAAWAFGLLILGIVALERRDA</sequence>
<accession>A0A1I2TG88</accession>
<name>A0A1I2TG88_9CORY</name>
<keyword evidence="1" id="KW-0812">Transmembrane</keyword>
<proteinExistence type="predicted"/>
<reference evidence="2 3" key="1">
    <citation type="submission" date="2016-10" db="EMBL/GenBank/DDBJ databases">
        <authorList>
            <person name="de Groot N.N."/>
        </authorList>
    </citation>
    <scope>NUCLEOTIDE SEQUENCE [LARGE SCALE GENOMIC DNA]</scope>
    <source>
        <strain>J11</strain>
        <strain evidence="3">PG 39</strain>
    </source>
</reference>
<feature type="transmembrane region" description="Helical" evidence="1">
    <location>
        <begin position="151"/>
        <end position="172"/>
    </location>
</feature>
<dbReference type="Proteomes" id="UP000199065">
    <property type="component" value="Unassembled WGS sequence"/>
</dbReference>
<dbReference type="RefSeq" id="WP_092285988.1">
    <property type="nucleotide sequence ID" value="NZ_FOPJ01000008.1"/>
</dbReference>
<feature type="transmembrane region" description="Helical" evidence="1">
    <location>
        <begin position="101"/>
        <end position="131"/>
    </location>
</feature>
<feature type="transmembrane region" description="Helical" evidence="1">
    <location>
        <begin position="60"/>
        <end position="80"/>
    </location>
</feature>
<dbReference type="AlphaFoldDB" id="A0A1I2TG88"/>
<keyword evidence="3" id="KW-1185">Reference proteome</keyword>
<gene>
    <name evidence="2" type="ORF">SAMN05660282_01493</name>
</gene>
<keyword evidence="1" id="KW-1133">Transmembrane helix</keyword>
<evidence type="ECO:0000313" key="2">
    <source>
        <dbReference type="EMBL" id="SFG63918.1"/>
    </source>
</evidence>
<protein>
    <submittedName>
        <fullName evidence="2">ABC-2 type transport system permease protein</fullName>
    </submittedName>
</protein>
<evidence type="ECO:0000256" key="1">
    <source>
        <dbReference type="SAM" id="Phobius"/>
    </source>
</evidence>
<keyword evidence="1" id="KW-0472">Membrane</keyword>
<dbReference type="STRING" id="185761.SAMN05660282_01493"/>
<dbReference type="OrthoDB" id="4420358at2"/>
<feature type="transmembrane region" description="Helical" evidence="1">
    <location>
        <begin position="231"/>
        <end position="250"/>
    </location>
</feature>
<feature type="transmembrane region" description="Helical" evidence="1">
    <location>
        <begin position="21"/>
        <end position="40"/>
    </location>
</feature>
<feature type="transmembrane region" description="Helical" evidence="1">
    <location>
        <begin position="179"/>
        <end position="196"/>
    </location>
</feature>